<feature type="transmembrane region" description="Helical" evidence="10">
    <location>
        <begin position="568"/>
        <end position="587"/>
    </location>
</feature>
<comment type="similarity">
    <text evidence="3 10">Belongs to the RFT1 family.</text>
</comment>
<comment type="function">
    <text evidence="9 10">Intramembrane glycolipid transporter that operates in the biosynthetic pathway of dolichol-linked oligosaccharides, the glycan precursors employed in protein asparagine (N)-glycosylation. The sequential addition of sugars to dolichol pyrophosphate produces dolichol-linked oligosaccharides containing fourteen sugars, including two GlcNAcs, nine mannoses and three glucoses. Once assembled, the oligosaccharide is transferred from the lipid to nascent proteins by oligosaccharyltransferases. The assembly of dolichol-linked oligosaccharides begins on the cytosolic side of the endoplasmic reticulum membrane and finishes in its lumen. RFT1 could mediate the translocation of the cytosolically oriented intermediate DolPP-GlcNAc2Man5, produced by ALG11, into the ER lumen where dolichol-linked oligosaccharides assembly continues. However, the intramembrane lipid transporter activity could not be confirmed in vitro.</text>
</comment>
<evidence type="ECO:0000256" key="5">
    <source>
        <dbReference type="ARBA" id="ARBA00022824"/>
    </source>
</evidence>
<evidence type="ECO:0000256" key="8">
    <source>
        <dbReference type="ARBA" id="ARBA00044793"/>
    </source>
</evidence>
<evidence type="ECO:0000256" key="10">
    <source>
        <dbReference type="RuleBase" id="RU365067"/>
    </source>
</evidence>
<dbReference type="GO" id="GO:0005789">
    <property type="term" value="C:endoplasmic reticulum membrane"/>
    <property type="evidence" value="ECO:0007669"/>
    <property type="project" value="UniProtKB-SubCell"/>
</dbReference>
<keyword evidence="6 10" id="KW-1133">Transmembrane helix</keyword>
<feature type="transmembrane region" description="Helical" evidence="10">
    <location>
        <begin position="462"/>
        <end position="483"/>
    </location>
</feature>
<dbReference type="PANTHER" id="PTHR13117:SF5">
    <property type="entry name" value="PROTEIN RFT1 HOMOLOG"/>
    <property type="match status" value="1"/>
</dbReference>
<feature type="transmembrane region" description="Helical" evidence="10">
    <location>
        <begin position="403"/>
        <end position="426"/>
    </location>
</feature>
<dbReference type="GO" id="GO:0006488">
    <property type="term" value="P:dolichol-linked oligosaccharide biosynthetic process"/>
    <property type="evidence" value="ECO:0007669"/>
    <property type="project" value="InterPro"/>
</dbReference>
<comment type="caution">
    <text evidence="12">The sequence shown here is derived from an EMBL/GenBank/DDBJ whole genome shotgun (WGS) entry which is preliminary data.</text>
</comment>
<keyword evidence="7 10" id="KW-0472">Membrane</keyword>
<evidence type="ECO:0000256" key="1">
    <source>
        <dbReference type="ARBA" id="ARBA00004477"/>
    </source>
</evidence>
<protein>
    <recommendedName>
        <fullName evidence="8 10">Man(5)GlcNAc(2)-PP-dolichol translocation protein RFT1</fullName>
    </recommendedName>
</protein>
<keyword evidence="10" id="KW-0813">Transport</keyword>
<feature type="transmembrane region" description="Helical" evidence="10">
    <location>
        <begin position="495"/>
        <end position="514"/>
    </location>
</feature>
<feature type="region of interest" description="Disordered" evidence="11">
    <location>
        <begin position="1"/>
        <end position="25"/>
    </location>
</feature>
<comment type="caution">
    <text evidence="10">Lacks conserved residue(s) required for the propagation of feature annotation.</text>
</comment>
<feature type="transmembrane region" description="Helical" evidence="10">
    <location>
        <begin position="366"/>
        <end position="391"/>
    </location>
</feature>
<proteinExistence type="inferred from homology"/>
<dbReference type="OrthoDB" id="9979195at2759"/>
<dbReference type="PANTHER" id="PTHR13117">
    <property type="entry name" value="ENDOPLASMIC RETICULUM MULTISPAN TRANSMEMBRANE PROTEIN-RELATED"/>
    <property type="match status" value="1"/>
</dbReference>
<evidence type="ECO:0000313" key="12">
    <source>
        <dbReference type="EMBL" id="GHJ85104.1"/>
    </source>
</evidence>
<evidence type="ECO:0000256" key="4">
    <source>
        <dbReference type="ARBA" id="ARBA00022692"/>
    </source>
</evidence>
<keyword evidence="5 10" id="KW-0256">Endoplasmic reticulum</keyword>
<evidence type="ECO:0000256" key="11">
    <source>
        <dbReference type="SAM" id="MobiDB-lite"/>
    </source>
</evidence>
<comment type="subcellular location">
    <subcellularLocation>
        <location evidence="1 10">Endoplasmic reticulum membrane</location>
        <topology evidence="1 10">Multi-pass membrane protein</topology>
    </subcellularLocation>
</comment>
<organism evidence="12 13">
    <name type="scientific">Naganishia liquefaciens</name>
    <dbReference type="NCBI Taxonomy" id="104408"/>
    <lineage>
        <taxon>Eukaryota</taxon>
        <taxon>Fungi</taxon>
        <taxon>Dikarya</taxon>
        <taxon>Basidiomycota</taxon>
        <taxon>Agaricomycotina</taxon>
        <taxon>Tremellomycetes</taxon>
        <taxon>Filobasidiales</taxon>
        <taxon>Filobasidiaceae</taxon>
        <taxon>Naganishia</taxon>
    </lineage>
</organism>
<feature type="transmembrane region" description="Helical" evidence="10">
    <location>
        <begin position="534"/>
        <end position="556"/>
    </location>
</feature>
<keyword evidence="13" id="KW-1185">Reference proteome</keyword>
<name>A0A8H3YDB0_9TREE</name>
<evidence type="ECO:0000256" key="3">
    <source>
        <dbReference type="ARBA" id="ARBA00010288"/>
    </source>
</evidence>
<reference evidence="12" key="1">
    <citation type="submission" date="2020-07" db="EMBL/GenBank/DDBJ databases">
        <title>Draft Genome Sequence of a Deep-Sea Yeast, Naganishia (Cryptococcus) liquefaciens strain N6.</title>
        <authorList>
            <person name="Han Y.W."/>
            <person name="Kajitani R."/>
            <person name="Morimoto H."/>
            <person name="Parhat M."/>
            <person name="Tsubouchi H."/>
            <person name="Bakenova O."/>
            <person name="Ogata M."/>
            <person name="Argunhan B."/>
            <person name="Aoki R."/>
            <person name="Kajiwara S."/>
            <person name="Itoh T."/>
            <person name="Iwasaki H."/>
        </authorList>
    </citation>
    <scope>NUCLEOTIDE SEQUENCE</scope>
    <source>
        <strain evidence="12">N6</strain>
    </source>
</reference>
<sequence length="608" mass="66514">MADPDSLHDEPRHASPPPPPRTTHLASSLTSAKSLIALQLVSRLITFSLNQALIRIASPKVFGTAAVQFDLVRDTILFLAREGVRSVVVRIPGESKVEERRDREWIEDDRVHNLINLPLGLGLAVAAGLLPLYLQSLPITTTSQPCFHAALGIYVSATLIELATEPFYLIAQLSSPVNTGLRVQAEGTAIVIRAVVTVASLAAANERYALLAFAAGQMAYSLALQCRYAYAYWQHAALWRIPFRRTHHQAMLLPRPKASSSLLAHHLYSHHVRLLGALLGQSTIKHFLTEADRIVVAWASPLEDQGGYAVASNYASLVARIVFQPVEESARLYFAREVETMDPAHAEPSHVVRASPFLLLFSMFRISVYLVLLCVSFVPPMAPIVFPYLLPRAYRLTSAQQTLTAYLTLYLPILGMNGILEAFFAATSGVWGLGKQSGVMVVSSGAFAGTLMFLARVRHGWVSALAGSRVIALPPLLAVDAIWLRTWTNPEVSLVYANAISMLVRIVFAFRHALHLTDVRLGLARRKEIRMIPAVWNVVVLGILASLVRALTGYASGTGRLDSFPGQAVVLGATALIALVCLGAIYLDEKPRWRAAIQGILGDERKRQ</sequence>
<evidence type="ECO:0000256" key="9">
    <source>
        <dbReference type="ARBA" id="ARBA00045912"/>
    </source>
</evidence>
<dbReference type="Proteomes" id="UP000620104">
    <property type="component" value="Unassembled WGS sequence"/>
</dbReference>
<evidence type="ECO:0000313" key="13">
    <source>
        <dbReference type="Proteomes" id="UP000620104"/>
    </source>
</evidence>
<feature type="compositionally biased region" description="Basic and acidic residues" evidence="11">
    <location>
        <begin position="1"/>
        <end position="13"/>
    </location>
</feature>
<dbReference type="InterPro" id="IPR007594">
    <property type="entry name" value="RFT1"/>
</dbReference>
<accession>A0A8H3YDB0</accession>
<evidence type="ECO:0000256" key="7">
    <source>
        <dbReference type="ARBA" id="ARBA00023136"/>
    </source>
</evidence>
<evidence type="ECO:0000256" key="6">
    <source>
        <dbReference type="ARBA" id="ARBA00022989"/>
    </source>
</evidence>
<feature type="transmembrane region" description="Helical" evidence="10">
    <location>
        <begin position="438"/>
        <end position="455"/>
    </location>
</feature>
<dbReference type="Pfam" id="PF04506">
    <property type="entry name" value="Rft-1"/>
    <property type="match status" value="1"/>
</dbReference>
<dbReference type="GO" id="GO:0034203">
    <property type="term" value="P:glycolipid translocation"/>
    <property type="evidence" value="ECO:0007669"/>
    <property type="project" value="TreeGrafter"/>
</dbReference>
<dbReference type="AlphaFoldDB" id="A0A8H3YDB0"/>
<dbReference type="EMBL" id="BLZA01000010">
    <property type="protein sequence ID" value="GHJ85104.1"/>
    <property type="molecule type" value="Genomic_DNA"/>
</dbReference>
<gene>
    <name evidence="12" type="ORF">NliqN6_1506</name>
</gene>
<keyword evidence="4 10" id="KW-0812">Transmembrane</keyword>
<evidence type="ECO:0000256" key="2">
    <source>
        <dbReference type="ARBA" id="ARBA00004922"/>
    </source>
</evidence>
<comment type="pathway">
    <text evidence="2">Protein modification; protein glycosylation.</text>
</comment>